<evidence type="ECO:0000313" key="1">
    <source>
        <dbReference type="EMBL" id="GBM39397.1"/>
    </source>
</evidence>
<evidence type="ECO:0000313" key="2">
    <source>
        <dbReference type="Proteomes" id="UP000499080"/>
    </source>
</evidence>
<dbReference type="EMBL" id="BGPR01000895">
    <property type="protein sequence ID" value="GBM39397.1"/>
    <property type="molecule type" value="Genomic_DNA"/>
</dbReference>
<dbReference type="Proteomes" id="UP000499080">
    <property type="component" value="Unassembled WGS sequence"/>
</dbReference>
<organism evidence="1 2">
    <name type="scientific">Araneus ventricosus</name>
    <name type="common">Orbweaver spider</name>
    <name type="synonym">Epeira ventricosa</name>
    <dbReference type="NCBI Taxonomy" id="182803"/>
    <lineage>
        <taxon>Eukaryota</taxon>
        <taxon>Metazoa</taxon>
        <taxon>Ecdysozoa</taxon>
        <taxon>Arthropoda</taxon>
        <taxon>Chelicerata</taxon>
        <taxon>Arachnida</taxon>
        <taxon>Araneae</taxon>
        <taxon>Araneomorphae</taxon>
        <taxon>Entelegynae</taxon>
        <taxon>Araneoidea</taxon>
        <taxon>Araneidae</taxon>
        <taxon>Araneus</taxon>
    </lineage>
</organism>
<proteinExistence type="predicted"/>
<gene>
    <name evidence="1" type="ORF">AVEN_97017_1</name>
</gene>
<accession>A0A4Y2FER2</accession>
<keyword evidence="2" id="KW-1185">Reference proteome</keyword>
<sequence length="104" mass="11782">MESHFPVMCVLWLGREFYRGKYERPTAATSGPLTLATNLATILSTWRKFGDHLVDLAKIWRPSFLLVGKFGDFGDEIWDLKCAGIFPISLLAEEICLNVLEDSM</sequence>
<dbReference type="AlphaFoldDB" id="A0A4Y2FER2"/>
<protein>
    <submittedName>
        <fullName evidence="1">Uncharacterized protein</fullName>
    </submittedName>
</protein>
<reference evidence="1 2" key="1">
    <citation type="journal article" date="2019" name="Sci. Rep.">
        <title>Orb-weaving spider Araneus ventricosus genome elucidates the spidroin gene catalogue.</title>
        <authorList>
            <person name="Kono N."/>
            <person name="Nakamura H."/>
            <person name="Ohtoshi R."/>
            <person name="Moran D.A.P."/>
            <person name="Shinohara A."/>
            <person name="Yoshida Y."/>
            <person name="Fujiwara M."/>
            <person name="Mori M."/>
            <person name="Tomita M."/>
            <person name="Arakawa K."/>
        </authorList>
    </citation>
    <scope>NUCLEOTIDE SEQUENCE [LARGE SCALE GENOMIC DNA]</scope>
</reference>
<name>A0A4Y2FER2_ARAVE</name>
<comment type="caution">
    <text evidence="1">The sequence shown here is derived from an EMBL/GenBank/DDBJ whole genome shotgun (WGS) entry which is preliminary data.</text>
</comment>